<dbReference type="Pfam" id="PF00293">
    <property type="entry name" value="NUDIX"/>
    <property type="match status" value="1"/>
</dbReference>
<dbReference type="PROSITE" id="PS51462">
    <property type="entry name" value="NUDIX"/>
    <property type="match status" value="1"/>
</dbReference>
<proteinExistence type="predicted"/>
<dbReference type="InterPro" id="IPR000086">
    <property type="entry name" value="NUDIX_hydrolase_dom"/>
</dbReference>
<dbReference type="EMBL" id="AMFJ01000311">
    <property type="protein sequence ID" value="EKE28622.1"/>
    <property type="molecule type" value="Genomic_DNA"/>
</dbReference>
<organism evidence="2">
    <name type="scientific">uncultured bacterium</name>
    <name type="common">gcode 4</name>
    <dbReference type="NCBI Taxonomy" id="1234023"/>
    <lineage>
        <taxon>Bacteria</taxon>
        <taxon>environmental samples</taxon>
    </lineage>
</organism>
<dbReference type="AlphaFoldDB" id="K2G2X8"/>
<accession>K2G2X8</accession>
<name>K2G2X8_9BACT</name>
<evidence type="ECO:0000259" key="1">
    <source>
        <dbReference type="PROSITE" id="PS51462"/>
    </source>
</evidence>
<protein>
    <recommendedName>
        <fullName evidence="1">Nudix hydrolase domain-containing protein</fullName>
    </recommendedName>
</protein>
<sequence length="163" mass="19692">MNYDSQKAHYLVVTWIIVKDWKYLIAKRSSEEKAFPNLWTVPGGKLEMDEYATKPKDTWDHWYNIFENVLRREVMEETSLEIKNIWYVTSLAYMRPDNIPTIIVSLYADYIGWEVKLCSALTDYAWVSLEESKNYELIEGIYEELEMLDKKLKWEELWVWKKN</sequence>
<feature type="domain" description="Nudix hydrolase" evidence="1">
    <location>
        <begin position="7"/>
        <end position="150"/>
    </location>
</feature>
<dbReference type="Gene3D" id="3.90.79.10">
    <property type="entry name" value="Nucleoside Triphosphate Pyrophosphohydrolase"/>
    <property type="match status" value="1"/>
</dbReference>
<dbReference type="InterPro" id="IPR015797">
    <property type="entry name" value="NUDIX_hydrolase-like_dom_sf"/>
</dbReference>
<evidence type="ECO:0000313" key="2">
    <source>
        <dbReference type="EMBL" id="EKE28622.1"/>
    </source>
</evidence>
<gene>
    <name evidence="2" type="ORF">ACD_3C00037G0013</name>
</gene>
<comment type="caution">
    <text evidence="2">The sequence shown here is derived from an EMBL/GenBank/DDBJ whole genome shotgun (WGS) entry which is preliminary data.</text>
</comment>
<reference evidence="2" key="1">
    <citation type="journal article" date="2012" name="Science">
        <title>Fermentation, hydrogen, and sulfur metabolism in multiple uncultivated bacterial phyla.</title>
        <authorList>
            <person name="Wrighton K.C."/>
            <person name="Thomas B.C."/>
            <person name="Sharon I."/>
            <person name="Miller C.S."/>
            <person name="Castelle C.J."/>
            <person name="VerBerkmoes N.C."/>
            <person name="Wilkins M.J."/>
            <person name="Hettich R.L."/>
            <person name="Lipton M.S."/>
            <person name="Williams K.H."/>
            <person name="Long P.E."/>
            <person name="Banfield J.F."/>
        </authorList>
    </citation>
    <scope>NUCLEOTIDE SEQUENCE [LARGE SCALE GENOMIC DNA]</scope>
</reference>
<dbReference type="SUPFAM" id="SSF55811">
    <property type="entry name" value="Nudix"/>
    <property type="match status" value="1"/>
</dbReference>